<accession>A0ACC2LUS7</accession>
<proteinExistence type="predicted"/>
<organism evidence="1 2">
    <name type="scientific">Persea americana</name>
    <name type="common">Avocado</name>
    <dbReference type="NCBI Taxonomy" id="3435"/>
    <lineage>
        <taxon>Eukaryota</taxon>
        <taxon>Viridiplantae</taxon>
        <taxon>Streptophyta</taxon>
        <taxon>Embryophyta</taxon>
        <taxon>Tracheophyta</taxon>
        <taxon>Spermatophyta</taxon>
        <taxon>Magnoliopsida</taxon>
        <taxon>Magnoliidae</taxon>
        <taxon>Laurales</taxon>
        <taxon>Lauraceae</taxon>
        <taxon>Persea</taxon>
    </lineage>
</organism>
<evidence type="ECO:0000313" key="2">
    <source>
        <dbReference type="Proteomes" id="UP001234297"/>
    </source>
</evidence>
<sequence length="179" mass="20517">MNVGGLSLQLLHEKGRRKSAMERMILPWRTRAVGHWACDSRKRLTLAPDSKGETTTGRILRYWLQGPKMGEHEVFAQLPGFLDNINRNSKGEFWVALYCLDHQLGNFSFSNELRKGNCRSIIRQFNIVQPAWVDYYVIGVKLSEEGEIMELLFVDDGTIGNLRSFPKSEILKPGKKHPD</sequence>
<dbReference type="EMBL" id="CM056811">
    <property type="protein sequence ID" value="KAJ8637179.1"/>
    <property type="molecule type" value="Genomic_DNA"/>
</dbReference>
<keyword evidence="2" id="KW-1185">Reference proteome</keyword>
<evidence type="ECO:0000313" key="1">
    <source>
        <dbReference type="EMBL" id="KAJ8637179.1"/>
    </source>
</evidence>
<dbReference type="Proteomes" id="UP001234297">
    <property type="component" value="Chromosome 3"/>
</dbReference>
<protein>
    <submittedName>
        <fullName evidence="1">Uncharacterized protein</fullName>
    </submittedName>
</protein>
<gene>
    <name evidence="1" type="ORF">MRB53_011446</name>
</gene>
<comment type="caution">
    <text evidence="1">The sequence shown here is derived from an EMBL/GenBank/DDBJ whole genome shotgun (WGS) entry which is preliminary data.</text>
</comment>
<reference evidence="1 2" key="1">
    <citation type="journal article" date="2022" name="Hortic Res">
        <title>A haplotype resolved chromosomal level avocado genome allows analysis of novel avocado genes.</title>
        <authorList>
            <person name="Nath O."/>
            <person name="Fletcher S.J."/>
            <person name="Hayward A."/>
            <person name="Shaw L.M."/>
            <person name="Masouleh A.K."/>
            <person name="Furtado A."/>
            <person name="Henry R.J."/>
            <person name="Mitter N."/>
        </authorList>
    </citation>
    <scope>NUCLEOTIDE SEQUENCE [LARGE SCALE GENOMIC DNA]</scope>
    <source>
        <strain evidence="2">cv. Hass</strain>
    </source>
</reference>
<name>A0ACC2LUS7_PERAE</name>